<sequence>MAILNRRGQLGKILHKMHRIHDDIYTIQGLPIGRVYVIAGADGLTLIDASVEGAERAIERDLARAGYSLQAIRRILITHAHPDHVGALAALVRASGAQVYAHALEAPIIRGQQPVVYAATYKETALTRRISALIGIRGMPPSQVDREIAEGEVLPEVLPDLQVIAAPGHARGQVVFYSPARKLLFCGDAIARFGRLSLPLAQFTPDMAEAKRSIKKLATLEIETLCFGHGVPMKRRTSERLRAFAATL</sequence>
<evidence type="ECO:0000259" key="1">
    <source>
        <dbReference type="SMART" id="SM00849"/>
    </source>
</evidence>
<feature type="domain" description="Metallo-beta-lactamase" evidence="1">
    <location>
        <begin position="32"/>
        <end position="229"/>
    </location>
</feature>
<dbReference type="PANTHER" id="PTHR42951">
    <property type="entry name" value="METALLO-BETA-LACTAMASE DOMAIN-CONTAINING"/>
    <property type="match status" value="1"/>
</dbReference>
<name>A0A2M8PCH0_9CHLR</name>
<dbReference type="SUPFAM" id="SSF56281">
    <property type="entry name" value="Metallo-hydrolase/oxidoreductase"/>
    <property type="match status" value="1"/>
</dbReference>
<accession>A0A2M8PZ51</accession>
<dbReference type="CDD" id="cd07721">
    <property type="entry name" value="yflN-like_MBL-fold"/>
    <property type="match status" value="1"/>
</dbReference>
<dbReference type="InterPro" id="IPR001279">
    <property type="entry name" value="Metallo-B-lactamas"/>
</dbReference>
<proteinExistence type="predicted"/>
<gene>
    <name evidence="2" type="ORF">CUN49_11600</name>
    <name evidence="3" type="ORF">CUN50_02770</name>
</gene>
<dbReference type="Proteomes" id="UP000229681">
    <property type="component" value="Unassembled WGS sequence"/>
</dbReference>
<evidence type="ECO:0000313" key="5">
    <source>
        <dbReference type="Proteomes" id="UP000229681"/>
    </source>
</evidence>
<evidence type="ECO:0000313" key="4">
    <source>
        <dbReference type="Proteomes" id="UP000228947"/>
    </source>
</evidence>
<dbReference type="InterPro" id="IPR036866">
    <property type="entry name" value="RibonucZ/Hydroxyglut_hydro"/>
</dbReference>
<reference evidence="4 5" key="1">
    <citation type="submission" date="2017-11" db="EMBL/GenBank/DDBJ databases">
        <title>Evolution of Phototrophy in the Chloroflexi Phylum Driven by Horizontal Gene Transfer.</title>
        <authorList>
            <person name="Ward L.M."/>
            <person name="Hemp J."/>
            <person name="Shih P.M."/>
            <person name="Mcglynn S.E."/>
            <person name="Fischer W."/>
        </authorList>
    </citation>
    <scope>NUCLEOTIDE SEQUENCE [LARGE SCALE GENOMIC DNA]</scope>
    <source>
        <strain evidence="3">CP1_1M</strain>
        <strain evidence="2">JP3_13</strain>
    </source>
</reference>
<dbReference type="EMBL" id="PGTL01000008">
    <property type="protein sequence ID" value="PJF42829.1"/>
    <property type="molecule type" value="Genomic_DNA"/>
</dbReference>
<dbReference type="SMART" id="SM00849">
    <property type="entry name" value="Lactamase_B"/>
    <property type="match status" value="1"/>
</dbReference>
<dbReference type="EMBL" id="PGTM01000186">
    <property type="protein sequence ID" value="PJF35236.1"/>
    <property type="molecule type" value="Genomic_DNA"/>
</dbReference>
<evidence type="ECO:0000313" key="3">
    <source>
        <dbReference type="EMBL" id="PJF42829.1"/>
    </source>
</evidence>
<comment type="caution">
    <text evidence="2">The sequence shown here is derived from an EMBL/GenBank/DDBJ whole genome shotgun (WGS) entry which is preliminary data.</text>
</comment>
<dbReference type="InterPro" id="IPR050855">
    <property type="entry name" value="NDM-1-like"/>
</dbReference>
<protein>
    <recommendedName>
        <fullName evidence="1">Metallo-beta-lactamase domain-containing protein</fullName>
    </recommendedName>
</protein>
<organism evidence="2 5">
    <name type="scientific">Candidatus Thermofonsia Clade 1 bacterium</name>
    <dbReference type="NCBI Taxonomy" id="2364210"/>
    <lineage>
        <taxon>Bacteria</taxon>
        <taxon>Bacillati</taxon>
        <taxon>Chloroflexota</taxon>
        <taxon>Candidatus Thermofontia</taxon>
        <taxon>Candidatus Thermofonsia Clade 1</taxon>
    </lineage>
</organism>
<dbReference type="PANTHER" id="PTHR42951:SF17">
    <property type="entry name" value="METALLO-BETA-LACTAMASE DOMAIN-CONTAINING PROTEIN"/>
    <property type="match status" value="1"/>
</dbReference>
<evidence type="ECO:0000313" key="2">
    <source>
        <dbReference type="EMBL" id="PJF35236.1"/>
    </source>
</evidence>
<dbReference type="Pfam" id="PF00753">
    <property type="entry name" value="Lactamase_B"/>
    <property type="match status" value="1"/>
</dbReference>
<accession>A0A2M8PCH0</accession>
<dbReference type="Proteomes" id="UP000228947">
    <property type="component" value="Unassembled WGS sequence"/>
</dbReference>
<dbReference type="Gene3D" id="3.60.15.10">
    <property type="entry name" value="Ribonuclease Z/Hydroxyacylglutathione hydrolase-like"/>
    <property type="match status" value="1"/>
</dbReference>
<dbReference type="AlphaFoldDB" id="A0A2M8PCH0"/>